<proteinExistence type="predicted"/>
<comment type="caution">
    <text evidence="3">The sequence shown here is derived from an EMBL/GenBank/DDBJ whole genome shotgun (WGS) entry which is preliminary data.</text>
</comment>
<feature type="domain" description="MobA-like NTP transferase" evidence="2">
    <location>
        <begin position="22"/>
        <end position="180"/>
    </location>
</feature>
<dbReference type="RefSeq" id="WP_018120002.1">
    <property type="nucleotide sequence ID" value="NZ_CBCRTU010000002.1"/>
</dbReference>
<dbReference type="GeneID" id="64189229"/>
<name>A0AAP4F654_9CORY</name>
<dbReference type="Proteomes" id="UP001226160">
    <property type="component" value="Unassembled WGS sequence"/>
</dbReference>
<keyword evidence="1 3" id="KW-0808">Transferase</keyword>
<evidence type="ECO:0000313" key="4">
    <source>
        <dbReference type="Proteomes" id="UP001226160"/>
    </source>
</evidence>
<dbReference type="GO" id="GO:0016779">
    <property type="term" value="F:nucleotidyltransferase activity"/>
    <property type="evidence" value="ECO:0007669"/>
    <property type="project" value="TreeGrafter"/>
</dbReference>
<gene>
    <name evidence="3" type="ORF">QPX54_03735</name>
</gene>
<sequence length="210" mass="22019">MSKAAEQKILADDSPNFDDLTVVILAGGRSERMGGIDKSTIRLNGTRLIDHQLAGVQSLGIGKKSIVIVSTKHLAAGITHTAEKPAYGGPLAGIAASLSVIPDSAKRVAIFSVDAPDSWQLLPDLASALERNAERDAAIIKDDAGIANPLCSVWLSDSLRASLAEIGDTHNKPARALVRHSDWVAVDGAGLEVDYDSLAELQARGAVELP</sequence>
<organism evidence="3 4">
    <name type="scientific">Corynebacterium propinquum</name>
    <dbReference type="NCBI Taxonomy" id="43769"/>
    <lineage>
        <taxon>Bacteria</taxon>
        <taxon>Bacillati</taxon>
        <taxon>Actinomycetota</taxon>
        <taxon>Actinomycetes</taxon>
        <taxon>Mycobacteriales</taxon>
        <taxon>Corynebacteriaceae</taxon>
        <taxon>Corynebacterium</taxon>
    </lineage>
</organism>
<dbReference type="PANTHER" id="PTHR19136:SF81">
    <property type="entry name" value="MOLYBDENUM COFACTOR GUANYLYLTRANSFERASE"/>
    <property type="match status" value="1"/>
</dbReference>
<dbReference type="Pfam" id="PF12804">
    <property type="entry name" value="NTP_transf_3"/>
    <property type="match status" value="1"/>
</dbReference>
<dbReference type="SUPFAM" id="SSF53448">
    <property type="entry name" value="Nucleotide-diphospho-sugar transferases"/>
    <property type="match status" value="1"/>
</dbReference>
<reference evidence="3" key="1">
    <citation type="submission" date="2023-05" db="EMBL/GenBank/DDBJ databases">
        <title>Metabolic capabilities are highly conserved among human nasal-associated Corynebacterium species in pangenomic analyses.</title>
        <authorList>
            <person name="Tran T.H."/>
            <person name="Roberts A.Q."/>
            <person name="Escapa I.F."/>
            <person name="Gao W."/>
            <person name="Conlan S."/>
            <person name="Kong H."/>
            <person name="Segre J.A."/>
            <person name="Kelly M.S."/>
            <person name="Lemon K.P."/>
        </authorList>
    </citation>
    <scope>NUCLEOTIDE SEQUENCE</scope>
    <source>
        <strain evidence="3">KPL2654</strain>
    </source>
</reference>
<evidence type="ECO:0000259" key="2">
    <source>
        <dbReference type="Pfam" id="PF12804"/>
    </source>
</evidence>
<dbReference type="Gene3D" id="3.90.550.10">
    <property type="entry name" value="Spore Coat Polysaccharide Biosynthesis Protein SpsA, Chain A"/>
    <property type="match status" value="1"/>
</dbReference>
<evidence type="ECO:0000256" key="1">
    <source>
        <dbReference type="ARBA" id="ARBA00022679"/>
    </source>
</evidence>
<evidence type="ECO:0000313" key="3">
    <source>
        <dbReference type="EMBL" id="MDK4325627.1"/>
    </source>
</evidence>
<dbReference type="InterPro" id="IPR025877">
    <property type="entry name" value="MobA-like_NTP_Trfase"/>
</dbReference>
<dbReference type="AlphaFoldDB" id="A0AAP4F654"/>
<dbReference type="EMBL" id="JASNVP010000003">
    <property type="protein sequence ID" value="MDK4325627.1"/>
    <property type="molecule type" value="Genomic_DNA"/>
</dbReference>
<dbReference type="PANTHER" id="PTHR19136">
    <property type="entry name" value="MOLYBDENUM COFACTOR GUANYLYLTRANSFERASE"/>
    <property type="match status" value="1"/>
</dbReference>
<accession>A0AAP4F654</accession>
<protein>
    <submittedName>
        <fullName evidence="3">NTP transferase domain-containing protein</fullName>
    </submittedName>
</protein>
<dbReference type="InterPro" id="IPR029044">
    <property type="entry name" value="Nucleotide-diphossugar_trans"/>
</dbReference>